<dbReference type="PANTHER" id="PTHR32089:SF114">
    <property type="entry name" value="METHYL-ACCEPTING CHEMOTAXIS PROTEIN MCPB"/>
    <property type="match status" value="1"/>
</dbReference>
<evidence type="ECO:0000313" key="15">
    <source>
        <dbReference type="EMBL" id="PSL51124.1"/>
    </source>
</evidence>
<comment type="subcellular location">
    <subcellularLocation>
        <location evidence="1">Cell membrane</location>
        <topology evidence="1">Multi-pass membrane protein</topology>
    </subcellularLocation>
</comment>
<dbReference type="PROSITE" id="PS50111">
    <property type="entry name" value="CHEMOTAXIS_TRANSDUC_2"/>
    <property type="match status" value="1"/>
</dbReference>
<dbReference type="InterPro" id="IPR033479">
    <property type="entry name" value="dCache_1"/>
</dbReference>
<feature type="domain" description="Methyl-accepting transducer" evidence="13">
    <location>
        <begin position="369"/>
        <end position="626"/>
    </location>
</feature>
<protein>
    <submittedName>
        <fullName evidence="15">Methyl-accepting chemotaxis protein</fullName>
    </submittedName>
</protein>
<evidence type="ECO:0000256" key="8">
    <source>
        <dbReference type="ARBA" id="ARBA00023224"/>
    </source>
</evidence>
<evidence type="ECO:0000256" key="1">
    <source>
        <dbReference type="ARBA" id="ARBA00004651"/>
    </source>
</evidence>
<evidence type="ECO:0000259" key="13">
    <source>
        <dbReference type="PROSITE" id="PS50111"/>
    </source>
</evidence>
<dbReference type="InterPro" id="IPR004089">
    <property type="entry name" value="MCPsignal_dom"/>
</dbReference>
<evidence type="ECO:0000256" key="12">
    <source>
        <dbReference type="SAM" id="Phobius"/>
    </source>
</evidence>
<dbReference type="InterPro" id="IPR004090">
    <property type="entry name" value="Chemotax_Me-accpt_rcpt"/>
</dbReference>
<gene>
    <name evidence="15" type="ORF">B0H94_10134</name>
</gene>
<dbReference type="CDD" id="cd12912">
    <property type="entry name" value="PDC2_MCP_like"/>
    <property type="match status" value="1"/>
</dbReference>
<dbReference type="PRINTS" id="PR00260">
    <property type="entry name" value="CHEMTRNSDUCR"/>
</dbReference>
<dbReference type="Gene3D" id="1.10.8.500">
    <property type="entry name" value="HAMP domain in histidine kinase"/>
    <property type="match status" value="1"/>
</dbReference>
<comment type="caution">
    <text evidence="15">The sequence shown here is derived from an EMBL/GenBank/DDBJ whole genome shotgun (WGS) entry which is preliminary data.</text>
</comment>
<dbReference type="Proteomes" id="UP000242310">
    <property type="component" value="Unassembled WGS sequence"/>
</dbReference>
<keyword evidence="16" id="KW-1185">Reference proteome</keyword>
<keyword evidence="7 12" id="KW-0472">Membrane</keyword>
<feature type="domain" description="HAMP" evidence="14">
    <location>
        <begin position="298"/>
        <end position="350"/>
    </location>
</feature>
<feature type="region of interest" description="Disordered" evidence="11">
    <location>
        <begin position="391"/>
        <end position="428"/>
    </location>
</feature>
<name>A0A2P8HY94_9BACI</name>
<evidence type="ECO:0000256" key="10">
    <source>
        <dbReference type="PROSITE-ProRule" id="PRU00284"/>
    </source>
</evidence>
<dbReference type="Gene3D" id="1.10.287.950">
    <property type="entry name" value="Methyl-accepting chemotaxis protein"/>
    <property type="match status" value="1"/>
</dbReference>
<comment type="similarity">
    <text evidence="9">Belongs to the methyl-accepting chemotaxis (MCP) protein family.</text>
</comment>
<dbReference type="CDD" id="cd06225">
    <property type="entry name" value="HAMP"/>
    <property type="match status" value="1"/>
</dbReference>
<organism evidence="15 16">
    <name type="scientific">Salsuginibacillus halophilus</name>
    <dbReference type="NCBI Taxonomy" id="517424"/>
    <lineage>
        <taxon>Bacteria</taxon>
        <taxon>Bacillati</taxon>
        <taxon>Bacillota</taxon>
        <taxon>Bacilli</taxon>
        <taxon>Bacillales</taxon>
        <taxon>Bacillaceae</taxon>
        <taxon>Salsuginibacillus</taxon>
    </lineage>
</organism>
<dbReference type="InterPro" id="IPR029151">
    <property type="entry name" value="Sensor-like_sf"/>
</dbReference>
<dbReference type="Gene3D" id="3.30.450.20">
    <property type="entry name" value="PAS domain"/>
    <property type="match status" value="2"/>
</dbReference>
<evidence type="ECO:0000256" key="2">
    <source>
        <dbReference type="ARBA" id="ARBA00022475"/>
    </source>
</evidence>
<dbReference type="GO" id="GO:0005886">
    <property type="term" value="C:plasma membrane"/>
    <property type="evidence" value="ECO:0007669"/>
    <property type="project" value="UniProtKB-SubCell"/>
</dbReference>
<evidence type="ECO:0000313" key="16">
    <source>
        <dbReference type="Proteomes" id="UP000242310"/>
    </source>
</evidence>
<dbReference type="Pfam" id="PF00672">
    <property type="entry name" value="HAMP"/>
    <property type="match status" value="1"/>
</dbReference>
<dbReference type="GO" id="GO:0004888">
    <property type="term" value="F:transmembrane signaling receptor activity"/>
    <property type="evidence" value="ECO:0007669"/>
    <property type="project" value="InterPro"/>
</dbReference>
<evidence type="ECO:0000256" key="4">
    <source>
        <dbReference type="ARBA" id="ARBA00022500"/>
    </source>
</evidence>
<keyword evidence="2" id="KW-1003">Cell membrane</keyword>
<evidence type="ECO:0000256" key="7">
    <source>
        <dbReference type="ARBA" id="ARBA00023136"/>
    </source>
</evidence>
<dbReference type="PROSITE" id="PS50885">
    <property type="entry name" value="HAMP"/>
    <property type="match status" value="1"/>
</dbReference>
<evidence type="ECO:0000259" key="14">
    <source>
        <dbReference type="PROSITE" id="PS50885"/>
    </source>
</evidence>
<evidence type="ECO:0000256" key="9">
    <source>
        <dbReference type="ARBA" id="ARBA00029447"/>
    </source>
</evidence>
<accession>A0A2P8HY94</accession>
<evidence type="ECO:0000256" key="11">
    <source>
        <dbReference type="SAM" id="MobiDB-lite"/>
    </source>
</evidence>
<dbReference type="SMART" id="SM00304">
    <property type="entry name" value="HAMP"/>
    <property type="match status" value="1"/>
</dbReference>
<reference evidence="15 16" key="1">
    <citation type="submission" date="2018-03" db="EMBL/GenBank/DDBJ databases">
        <title>Genomic Encyclopedia of Type Strains, Phase III (KMG-III): the genomes of soil and plant-associated and newly described type strains.</title>
        <authorList>
            <person name="Whitman W."/>
        </authorList>
    </citation>
    <scope>NUCLEOTIDE SEQUENCE [LARGE SCALE GENOMIC DNA]</scope>
    <source>
        <strain evidence="15 16">CGMCC 1.07653</strain>
    </source>
</reference>
<dbReference type="PANTHER" id="PTHR32089">
    <property type="entry name" value="METHYL-ACCEPTING CHEMOTAXIS PROTEIN MCPB"/>
    <property type="match status" value="1"/>
</dbReference>
<feature type="region of interest" description="Disordered" evidence="11">
    <location>
        <begin position="616"/>
        <end position="640"/>
    </location>
</feature>
<feature type="transmembrane region" description="Helical" evidence="12">
    <location>
        <begin position="276"/>
        <end position="297"/>
    </location>
</feature>
<dbReference type="InterPro" id="IPR003660">
    <property type="entry name" value="HAMP_dom"/>
</dbReference>
<dbReference type="AlphaFoldDB" id="A0A2P8HY94"/>
<sequence length="655" mass="70914">MRQSMKAKFVAAAAIMLVGTMLITSLVIYYQLADGIEATVEENASAVTEDTERYIQEFMDKYALTVHTLSEDPRAENFTADTDRDDAWEGIRSTHEAYLDRESGIQLMYIGEADGAITSTPEIDVPEDFDATERPWYTAAEANPGETVWTSPYIDIETDELIITAARTIETGGVKAIDISLDAMVSALETADTGYEGELALIDEEGVYIAHTNEAQIGDEVADSSYLANAVSADEQGSVEGEGQTAYYQTVDGFGWTILANYDDDILYQDLATVRYTFIIVSIIAVLIGIAGAYAAAGRFTRPVREMRNHVQQLADGDLNREVHVQSRDEIGELGTALQTMTNELRGLIGSIQHSADDTRTMAEDLSAVSEETAATSDDMSNAVNDVAQGASRQAGEIENVNEKVKELSTSVDEAEQQTEKMTGLSSEMRQANDQGSERLQTLEANTTEAAEVFSHVHTAVEQLSEKVEAVTNVVDTISAFADQTNLLALNASIEAARAGEHGKGFAVVAEEVRKLAEQSIQATEQIHNTLQEVTTETKQVEASMQQAAGVQHVQQQSVQDTHTALQSIITSVDQLSSAITGLGEDLHQVKQHKDDITTSMTTIAEVSEHAAATAEEVSASADEQAKSVASVGESSEKLNDLSAQLQQKTKHFKL</sequence>
<evidence type="ECO:0000256" key="6">
    <source>
        <dbReference type="ARBA" id="ARBA00022989"/>
    </source>
</evidence>
<dbReference type="Pfam" id="PF00015">
    <property type="entry name" value="MCPsignal"/>
    <property type="match status" value="1"/>
</dbReference>
<keyword evidence="3" id="KW-0488">Methylation</keyword>
<dbReference type="SUPFAM" id="SSF58104">
    <property type="entry name" value="Methyl-accepting chemotaxis protein (MCP) signaling domain"/>
    <property type="match status" value="1"/>
</dbReference>
<keyword evidence="4" id="KW-0145">Chemotaxis</keyword>
<dbReference type="SUPFAM" id="SSF103190">
    <property type="entry name" value="Sensory domain-like"/>
    <property type="match status" value="1"/>
</dbReference>
<dbReference type="SMART" id="SM00283">
    <property type="entry name" value="MA"/>
    <property type="match status" value="1"/>
</dbReference>
<evidence type="ECO:0000256" key="3">
    <source>
        <dbReference type="ARBA" id="ARBA00022481"/>
    </source>
</evidence>
<proteinExistence type="inferred from homology"/>
<dbReference type="CDD" id="cd18773">
    <property type="entry name" value="PDC1_HK_sensor"/>
    <property type="match status" value="1"/>
</dbReference>
<dbReference type="GO" id="GO:0006935">
    <property type="term" value="P:chemotaxis"/>
    <property type="evidence" value="ECO:0007669"/>
    <property type="project" value="UniProtKB-KW"/>
</dbReference>
<dbReference type="Pfam" id="PF02743">
    <property type="entry name" value="dCache_1"/>
    <property type="match status" value="1"/>
</dbReference>
<dbReference type="GO" id="GO:0007165">
    <property type="term" value="P:signal transduction"/>
    <property type="evidence" value="ECO:0007669"/>
    <property type="project" value="UniProtKB-KW"/>
</dbReference>
<keyword evidence="5 12" id="KW-0812">Transmembrane</keyword>
<evidence type="ECO:0000256" key="5">
    <source>
        <dbReference type="ARBA" id="ARBA00022692"/>
    </source>
</evidence>
<dbReference type="RefSeq" id="WP_181315184.1">
    <property type="nucleotide sequence ID" value="NZ_PYAV01000001.1"/>
</dbReference>
<feature type="transmembrane region" description="Helical" evidence="12">
    <location>
        <begin position="9"/>
        <end position="30"/>
    </location>
</feature>
<keyword evidence="8 10" id="KW-0807">Transducer</keyword>
<dbReference type="EMBL" id="PYAV01000001">
    <property type="protein sequence ID" value="PSL51124.1"/>
    <property type="molecule type" value="Genomic_DNA"/>
</dbReference>
<keyword evidence="6 12" id="KW-1133">Transmembrane helix</keyword>